<accession>A0ABM4W6Z9</accession>
<evidence type="ECO:0000259" key="6">
    <source>
        <dbReference type="PROSITE" id="PS51671"/>
    </source>
</evidence>
<evidence type="ECO:0000313" key="8">
    <source>
        <dbReference type="RefSeq" id="XP_071927561.1"/>
    </source>
</evidence>
<evidence type="ECO:0000256" key="4">
    <source>
        <dbReference type="ARBA" id="ARBA00023242"/>
    </source>
</evidence>
<dbReference type="PROSITE" id="PS50888">
    <property type="entry name" value="BHLH"/>
    <property type="match status" value="1"/>
</dbReference>
<proteinExistence type="predicted"/>
<dbReference type="Gene3D" id="4.10.280.10">
    <property type="entry name" value="Helix-loop-helix DNA-binding domain"/>
    <property type="match status" value="1"/>
</dbReference>
<evidence type="ECO:0000259" key="5">
    <source>
        <dbReference type="PROSITE" id="PS50888"/>
    </source>
</evidence>
<dbReference type="PANTHER" id="PTHR45959:SF2">
    <property type="entry name" value="BHLH TRANSCRIPTION FACTOR"/>
    <property type="match status" value="1"/>
</dbReference>
<reference evidence="8" key="1">
    <citation type="submission" date="2025-08" db="UniProtKB">
        <authorList>
            <consortium name="RefSeq"/>
        </authorList>
    </citation>
    <scope>IDENTIFICATION</scope>
    <source>
        <tissue evidence="8">Leaves</tissue>
    </source>
</reference>
<keyword evidence="4" id="KW-0539">Nucleus</keyword>
<dbReference type="InterPro" id="IPR054502">
    <property type="entry name" value="bHLH-TF_ACT-like_plant"/>
</dbReference>
<evidence type="ECO:0000256" key="2">
    <source>
        <dbReference type="ARBA" id="ARBA00023015"/>
    </source>
</evidence>
<evidence type="ECO:0000256" key="1">
    <source>
        <dbReference type="ARBA" id="ARBA00004123"/>
    </source>
</evidence>
<evidence type="ECO:0000313" key="7">
    <source>
        <dbReference type="Proteomes" id="UP001652660"/>
    </source>
</evidence>
<dbReference type="Pfam" id="PF22754">
    <property type="entry name" value="bHLH-TF_ACT-like_plant"/>
    <property type="match status" value="1"/>
</dbReference>
<dbReference type="InterPro" id="IPR036638">
    <property type="entry name" value="HLH_DNA-bd_sf"/>
</dbReference>
<gene>
    <name evidence="8" type="primary">LOC140017091</name>
</gene>
<evidence type="ECO:0000256" key="3">
    <source>
        <dbReference type="ARBA" id="ARBA00023163"/>
    </source>
</evidence>
<dbReference type="PROSITE" id="PS51671">
    <property type="entry name" value="ACT"/>
    <property type="match status" value="1"/>
</dbReference>
<sequence length="359" mass="40088">MEDTAEASWFSELEGMEDPFVSDQYDITDFFDEELSAALGEEQYFPSSLSPQCNSLSSGQIPRNNSTTSLCGSSTMEPPQNVVERPSKHHKANNYLNNSSTLQATNSCHEQVICTFGNSNVVPERNRQQSIMGTNTGDDLVSEALISRASFTSLEEAVKGVHTTKKTSGRTRPPSQTYDHIIAERKRREQLSQQFVALSAIVPGLKKMDKTSVLGDTIKYLKHLQQREKELEEQATKQTMESLVLVKKSQLLLEDEGESSDEQEGCCNEQPLPEIEAKMCDKHVLLRILCEKHRGVLVKILSEMDKLNLDVINTNVAPFGSLALDITIITEMKREFNLSMKELVNSLASGLRRATLQKA</sequence>
<keyword evidence="2" id="KW-0805">Transcription regulation</keyword>
<dbReference type="GeneID" id="140017091"/>
<dbReference type="InterPro" id="IPR002912">
    <property type="entry name" value="ACT_dom"/>
</dbReference>
<dbReference type="Proteomes" id="UP001652660">
    <property type="component" value="Chromosome 11c"/>
</dbReference>
<dbReference type="InterPro" id="IPR052610">
    <property type="entry name" value="bHLH_transcription_regulator"/>
</dbReference>
<feature type="domain" description="BHLH" evidence="5">
    <location>
        <begin position="175"/>
        <end position="224"/>
    </location>
</feature>
<feature type="domain" description="ACT" evidence="6">
    <location>
        <begin position="285"/>
        <end position="359"/>
    </location>
</feature>
<organism evidence="7 8">
    <name type="scientific">Coffea arabica</name>
    <name type="common">Arabian coffee</name>
    <dbReference type="NCBI Taxonomy" id="13443"/>
    <lineage>
        <taxon>Eukaryota</taxon>
        <taxon>Viridiplantae</taxon>
        <taxon>Streptophyta</taxon>
        <taxon>Embryophyta</taxon>
        <taxon>Tracheophyta</taxon>
        <taxon>Spermatophyta</taxon>
        <taxon>Magnoliopsida</taxon>
        <taxon>eudicotyledons</taxon>
        <taxon>Gunneridae</taxon>
        <taxon>Pentapetalae</taxon>
        <taxon>asterids</taxon>
        <taxon>lamiids</taxon>
        <taxon>Gentianales</taxon>
        <taxon>Rubiaceae</taxon>
        <taxon>Ixoroideae</taxon>
        <taxon>Gardenieae complex</taxon>
        <taxon>Bertiereae - Coffeeae clade</taxon>
        <taxon>Coffeeae</taxon>
        <taxon>Coffea</taxon>
    </lineage>
</organism>
<dbReference type="InterPro" id="IPR011598">
    <property type="entry name" value="bHLH_dom"/>
</dbReference>
<keyword evidence="3" id="KW-0804">Transcription</keyword>
<keyword evidence="7" id="KW-1185">Reference proteome</keyword>
<name>A0ABM4W6Z9_COFAR</name>
<dbReference type="SUPFAM" id="SSF47459">
    <property type="entry name" value="HLH, helix-loop-helix DNA-binding domain"/>
    <property type="match status" value="1"/>
</dbReference>
<dbReference type="PANTHER" id="PTHR45959">
    <property type="entry name" value="BHLH TRANSCRIPTION FACTOR"/>
    <property type="match status" value="1"/>
</dbReference>
<dbReference type="RefSeq" id="XP_071927561.1">
    <property type="nucleotide sequence ID" value="XM_072071460.1"/>
</dbReference>
<dbReference type="SMART" id="SM00353">
    <property type="entry name" value="HLH"/>
    <property type="match status" value="1"/>
</dbReference>
<comment type="subcellular location">
    <subcellularLocation>
        <location evidence="1">Nucleus</location>
    </subcellularLocation>
</comment>
<dbReference type="Pfam" id="PF00010">
    <property type="entry name" value="HLH"/>
    <property type="match status" value="1"/>
</dbReference>
<protein>
    <submittedName>
        <fullName evidence="8">Transcription factor bHLH18-like</fullName>
    </submittedName>
</protein>